<dbReference type="Proteomes" id="UP000067111">
    <property type="component" value="Unassembled WGS sequence"/>
</dbReference>
<comment type="caution">
    <text evidence="2">The sequence shown here is derived from an EMBL/GenBank/DDBJ whole genome shotgun (WGS) entry which is preliminary data.</text>
</comment>
<dbReference type="AlphaFoldDB" id="A0A109FQH0"/>
<organism evidence="2 3">
    <name type="scientific">Pseudomonas palleroniana</name>
    <dbReference type="NCBI Taxonomy" id="191390"/>
    <lineage>
        <taxon>Bacteria</taxon>
        <taxon>Pseudomonadati</taxon>
        <taxon>Pseudomonadota</taxon>
        <taxon>Gammaproteobacteria</taxon>
        <taxon>Pseudomonadales</taxon>
        <taxon>Pseudomonadaceae</taxon>
        <taxon>Pseudomonas</taxon>
    </lineage>
</organism>
<evidence type="ECO:0000313" key="2">
    <source>
        <dbReference type="EMBL" id="KWU52870.1"/>
    </source>
</evidence>
<dbReference type="OrthoDB" id="7026204at2"/>
<feature type="transmembrane region" description="Helical" evidence="1">
    <location>
        <begin position="20"/>
        <end position="42"/>
    </location>
</feature>
<reference evidence="3" key="1">
    <citation type="submission" date="2016-01" db="EMBL/GenBank/DDBJ databases">
        <authorList>
            <person name="Gamez R.M."/>
            <person name="Rodriguez F."/>
            <person name="Bernal J.F."/>
            <person name="Agarwala R."/>
            <person name="Landsman D."/>
            <person name="Marino-Ramirez L."/>
        </authorList>
    </citation>
    <scope>NUCLEOTIDE SEQUENCE [LARGE SCALE GENOMIC DNA]</scope>
    <source>
        <strain evidence="3">Ps006</strain>
    </source>
</reference>
<name>A0A109FQH0_9PSED</name>
<keyword evidence="1" id="KW-0472">Membrane</keyword>
<protein>
    <submittedName>
        <fullName evidence="2">Uncharacterized protein</fullName>
    </submittedName>
</protein>
<sequence>MTTQIASQPLGLPLRQDDPLSSVLMIKMLLVTALLLAIVYLVMRWYAKRQATGSTSAPTTELNCTRALRLSTKTKVYLVSADGAQVLVTESSNGATVTVLSQSGSAPAPDVQS</sequence>
<keyword evidence="1" id="KW-0812">Transmembrane</keyword>
<keyword evidence="1" id="KW-1133">Transmembrane helix</keyword>
<proteinExistence type="predicted"/>
<gene>
    <name evidence="2" type="ORF">AWV77_00945</name>
</gene>
<dbReference type="RefSeq" id="WP_060752402.1">
    <property type="nucleotide sequence ID" value="NZ_LRMR01000002.1"/>
</dbReference>
<accession>A0A109FQH0</accession>
<evidence type="ECO:0000256" key="1">
    <source>
        <dbReference type="SAM" id="Phobius"/>
    </source>
</evidence>
<evidence type="ECO:0000313" key="3">
    <source>
        <dbReference type="Proteomes" id="UP000067111"/>
    </source>
</evidence>
<dbReference type="EMBL" id="LRMR01000002">
    <property type="protein sequence ID" value="KWU52870.1"/>
    <property type="molecule type" value="Genomic_DNA"/>
</dbReference>